<dbReference type="PANTHER" id="PTHR33885:SF3">
    <property type="entry name" value="PHAGE SHOCK PROTEIN C"/>
    <property type="match status" value="1"/>
</dbReference>
<evidence type="ECO:0000256" key="2">
    <source>
        <dbReference type="ARBA" id="ARBA00022475"/>
    </source>
</evidence>
<evidence type="ECO:0000256" key="3">
    <source>
        <dbReference type="ARBA" id="ARBA00022692"/>
    </source>
</evidence>
<proteinExistence type="predicted"/>
<accession>A0A916RJB9</accession>
<dbReference type="PANTHER" id="PTHR33885">
    <property type="entry name" value="PHAGE SHOCK PROTEIN C"/>
    <property type="match status" value="1"/>
</dbReference>
<feature type="transmembrane region" description="Helical" evidence="6">
    <location>
        <begin position="27"/>
        <end position="53"/>
    </location>
</feature>
<evidence type="ECO:0000256" key="6">
    <source>
        <dbReference type="SAM" id="Phobius"/>
    </source>
</evidence>
<evidence type="ECO:0000256" key="1">
    <source>
        <dbReference type="ARBA" id="ARBA00004162"/>
    </source>
</evidence>
<evidence type="ECO:0000313" key="9">
    <source>
        <dbReference type="Proteomes" id="UP000648801"/>
    </source>
</evidence>
<keyword evidence="5 6" id="KW-0472">Membrane</keyword>
<dbReference type="Pfam" id="PF04024">
    <property type="entry name" value="PspC"/>
    <property type="match status" value="1"/>
</dbReference>
<comment type="subcellular location">
    <subcellularLocation>
        <location evidence="1">Cell membrane</location>
        <topology evidence="1">Single-pass membrane protein</topology>
    </subcellularLocation>
</comment>
<name>A0A916RJB9_9BACT</name>
<gene>
    <name evidence="8" type="ORF">GCM10011507_04180</name>
</gene>
<dbReference type="EMBL" id="BMJB01000001">
    <property type="protein sequence ID" value="GGA56052.1"/>
    <property type="molecule type" value="Genomic_DNA"/>
</dbReference>
<dbReference type="InterPro" id="IPR052027">
    <property type="entry name" value="PspC"/>
</dbReference>
<protein>
    <recommendedName>
        <fullName evidence="7">Phage shock protein PspC N-terminal domain-containing protein</fullName>
    </recommendedName>
</protein>
<dbReference type="Proteomes" id="UP000648801">
    <property type="component" value="Unassembled WGS sequence"/>
</dbReference>
<dbReference type="GO" id="GO:0005886">
    <property type="term" value="C:plasma membrane"/>
    <property type="evidence" value="ECO:0007669"/>
    <property type="project" value="UniProtKB-SubCell"/>
</dbReference>
<evidence type="ECO:0000313" key="8">
    <source>
        <dbReference type="EMBL" id="GGA56052.1"/>
    </source>
</evidence>
<evidence type="ECO:0000256" key="4">
    <source>
        <dbReference type="ARBA" id="ARBA00022989"/>
    </source>
</evidence>
<evidence type="ECO:0000256" key="5">
    <source>
        <dbReference type="ARBA" id="ARBA00023136"/>
    </source>
</evidence>
<keyword evidence="3 6" id="KW-0812">Transmembrane</keyword>
<keyword evidence="2" id="KW-1003">Cell membrane</keyword>
<keyword evidence="4 6" id="KW-1133">Transmembrane helix</keyword>
<keyword evidence="9" id="KW-1185">Reference proteome</keyword>
<reference evidence="8" key="2">
    <citation type="submission" date="2020-09" db="EMBL/GenBank/DDBJ databases">
        <authorList>
            <person name="Sun Q."/>
            <person name="Zhou Y."/>
        </authorList>
    </citation>
    <scope>NUCLEOTIDE SEQUENCE</scope>
    <source>
        <strain evidence="8">CGMCC 1.15447</strain>
    </source>
</reference>
<reference evidence="8" key="1">
    <citation type="journal article" date="2014" name="Int. J. Syst. Evol. Microbiol.">
        <title>Complete genome sequence of Corynebacterium casei LMG S-19264T (=DSM 44701T), isolated from a smear-ripened cheese.</title>
        <authorList>
            <consortium name="US DOE Joint Genome Institute (JGI-PGF)"/>
            <person name="Walter F."/>
            <person name="Albersmeier A."/>
            <person name="Kalinowski J."/>
            <person name="Ruckert C."/>
        </authorList>
    </citation>
    <scope>NUCLEOTIDE SEQUENCE</scope>
    <source>
        <strain evidence="8">CGMCC 1.15447</strain>
    </source>
</reference>
<comment type="caution">
    <text evidence="8">The sequence shown here is derived from an EMBL/GenBank/DDBJ whole genome shotgun (WGS) entry which is preliminary data.</text>
</comment>
<sequence length="65" mass="7024">MVRPRENRMIAGVCAAFAMHYGWDLNLVRIITAVIIILTGVGALAYIAAWVIIPEAPYGVPVKSA</sequence>
<evidence type="ECO:0000259" key="7">
    <source>
        <dbReference type="Pfam" id="PF04024"/>
    </source>
</evidence>
<organism evidence="8 9">
    <name type="scientific">Edaphobacter acidisoli</name>
    <dbReference type="NCBI Taxonomy" id="2040573"/>
    <lineage>
        <taxon>Bacteria</taxon>
        <taxon>Pseudomonadati</taxon>
        <taxon>Acidobacteriota</taxon>
        <taxon>Terriglobia</taxon>
        <taxon>Terriglobales</taxon>
        <taxon>Acidobacteriaceae</taxon>
        <taxon>Edaphobacter</taxon>
    </lineage>
</organism>
<dbReference type="InterPro" id="IPR007168">
    <property type="entry name" value="Phageshock_PspC_N"/>
</dbReference>
<dbReference type="AlphaFoldDB" id="A0A916RJB9"/>
<feature type="domain" description="Phage shock protein PspC N-terminal" evidence="7">
    <location>
        <begin position="2"/>
        <end position="56"/>
    </location>
</feature>